<evidence type="ECO:0000313" key="4">
    <source>
        <dbReference type="Proteomes" id="UP000315711"/>
    </source>
</evidence>
<keyword evidence="1" id="KW-0812">Transmembrane</keyword>
<accession>A0A562QCY0</accession>
<reference evidence="3 4" key="1">
    <citation type="journal article" date="2015" name="Stand. Genomic Sci.">
        <title>Genomic Encyclopedia of Bacterial and Archaeal Type Strains, Phase III: the genomes of soil and plant-associated and newly described type strains.</title>
        <authorList>
            <person name="Whitman W.B."/>
            <person name="Woyke T."/>
            <person name="Klenk H.P."/>
            <person name="Zhou Y."/>
            <person name="Lilburn T.G."/>
            <person name="Beck B.J."/>
            <person name="De Vos P."/>
            <person name="Vandamme P."/>
            <person name="Eisen J.A."/>
            <person name="Garrity G."/>
            <person name="Hugenholtz P."/>
            <person name="Kyrpides N.C."/>
        </authorList>
    </citation>
    <scope>NUCLEOTIDE SEQUENCE [LARGE SCALE GENOMIC DNA]</scope>
    <source>
        <strain evidence="3 4">CGMCC 1.10116</strain>
    </source>
</reference>
<dbReference type="AlphaFoldDB" id="A0A562QCY0"/>
<sequence>MKRQKEMIATLTDKELVLQVYFTQAIMIVLAFIFGFFLFGSWSEVGALFKFDLQRIVLVGGVVAVVVVLLDLLLDRYLPESWLDDGGINERVFRGLTLPRLLALCLVVSIVEELLFRAVLQTAFGLVIASTIFAVIHFRYLDKPVLFLNVWLVSFGLGIIFLWTGNILITIFAHFLIDFILGLCIRYQYQKKEKVSYDSE</sequence>
<dbReference type="InterPro" id="IPR003675">
    <property type="entry name" value="Rce1/LyrA-like_dom"/>
</dbReference>
<feature type="transmembrane region" description="Helical" evidence="1">
    <location>
        <begin position="21"/>
        <end position="42"/>
    </location>
</feature>
<dbReference type="EMBL" id="VLKZ01000008">
    <property type="protein sequence ID" value="TWI54612.1"/>
    <property type="molecule type" value="Genomic_DNA"/>
</dbReference>
<keyword evidence="1" id="KW-1133">Transmembrane helix</keyword>
<keyword evidence="4" id="KW-1185">Reference proteome</keyword>
<dbReference type="Pfam" id="PF02517">
    <property type="entry name" value="Rce1-like"/>
    <property type="match status" value="1"/>
</dbReference>
<organism evidence="3 4">
    <name type="scientific">Halalkalibacter nanhaiisediminis</name>
    <dbReference type="NCBI Taxonomy" id="688079"/>
    <lineage>
        <taxon>Bacteria</taxon>
        <taxon>Bacillati</taxon>
        <taxon>Bacillota</taxon>
        <taxon>Bacilli</taxon>
        <taxon>Bacillales</taxon>
        <taxon>Bacillaceae</taxon>
        <taxon>Halalkalibacter</taxon>
    </lineage>
</organism>
<dbReference type="GO" id="GO:0080120">
    <property type="term" value="P:CAAX-box protein maturation"/>
    <property type="evidence" value="ECO:0007669"/>
    <property type="project" value="UniProtKB-ARBA"/>
</dbReference>
<keyword evidence="1" id="KW-0472">Membrane</keyword>
<protein>
    <recommendedName>
        <fullName evidence="2">CAAX prenyl protease 2/Lysostaphin resistance protein A-like domain-containing protein</fullName>
    </recommendedName>
</protein>
<feature type="transmembrane region" description="Helical" evidence="1">
    <location>
        <begin position="118"/>
        <end position="138"/>
    </location>
</feature>
<name>A0A562QCY0_9BACI</name>
<evidence type="ECO:0000256" key="1">
    <source>
        <dbReference type="SAM" id="Phobius"/>
    </source>
</evidence>
<dbReference type="Proteomes" id="UP000315711">
    <property type="component" value="Unassembled WGS sequence"/>
</dbReference>
<dbReference type="OrthoDB" id="1523022at2"/>
<dbReference type="RefSeq" id="WP_144451084.1">
    <property type="nucleotide sequence ID" value="NZ_VLKZ01000008.1"/>
</dbReference>
<feature type="transmembrane region" description="Helical" evidence="1">
    <location>
        <begin position="169"/>
        <end position="189"/>
    </location>
</feature>
<evidence type="ECO:0000259" key="2">
    <source>
        <dbReference type="Pfam" id="PF02517"/>
    </source>
</evidence>
<gene>
    <name evidence="3" type="ORF">IQ10_02833</name>
</gene>
<comment type="caution">
    <text evidence="3">The sequence shown here is derived from an EMBL/GenBank/DDBJ whole genome shotgun (WGS) entry which is preliminary data.</text>
</comment>
<dbReference type="GO" id="GO:0004175">
    <property type="term" value="F:endopeptidase activity"/>
    <property type="evidence" value="ECO:0007669"/>
    <property type="project" value="UniProtKB-ARBA"/>
</dbReference>
<feature type="transmembrane region" description="Helical" evidence="1">
    <location>
        <begin position="95"/>
        <end position="112"/>
    </location>
</feature>
<proteinExistence type="predicted"/>
<feature type="transmembrane region" description="Helical" evidence="1">
    <location>
        <begin position="145"/>
        <end position="163"/>
    </location>
</feature>
<evidence type="ECO:0000313" key="3">
    <source>
        <dbReference type="EMBL" id="TWI54612.1"/>
    </source>
</evidence>
<feature type="transmembrane region" description="Helical" evidence="1">
    <location>
        <begin position="54"/>
        <end position="74"/>
    </location>
</feature>
<feature type="domain" description="CAAX prenyl protease 2/Lysostaphin resistance protein A-like" evidence="2">
    <location>
        <begin position="97"/>
        <end position="180"/>
    </location>
</feature>